<dbReference type="GO" id="GO:0004674">
    <property type="term" value="F:protein serine/threonine kinase activity"/>
    <property type="evidence" value="ECO:0007669"/>
    <property type="project" value="UniProtKB-KW"/>
</dbReference>
<dbReference type="InterPro" id="IPR050267">
    <property type="entry name" value="Anti-sigma-factor_SerPK"/>
</dbReference>
<name>A0A7X0C4C9_9ACTN</name>
<evidence type="ECO:0000259" key="3">
    <source>
        <dbReference type="Pfam" id="PF13581"/>
    </source>
</evidence>
<feature type="region of interest" description="Disordered" evidence="2">
    <location>
        <begin position="147"/>
        <end position="167"/>
    </location>
</feature>
<protein>
    <submittedName>
        <fullName evidence="4">Serine/threonine-protein kinase RsbW</fullName>
        <ecNumber evidence="4">2.7.11.1</ecNumber>
    </submittedName>
</protein>
<dbReference type="EMBL" id="JACHJB010000002">
    <property type="protein sequence ID" value="MBB6346841.1"/>
    <property type="molecule type" value="Genomic_DNA"/>
</dbReference>
<dbReference type="Gene3D" id="3.30.565.10">
    <property type="entry name" value="Histidine kinase-like ATPase, C-terminal domain"/>
    <property type="match status" value="1"/>
</dbReference>
<dbReference type="CDD" id="cd16936">
    <property type="entry name" value="HATPase_RsbW-like"/>
    <property type="match status" value="1"/>
</dbReference>
<dbReference type="EC" id="2.7.11.1" evidence="4"/>
<dbReference type="PANTHER" id="PTHR35526">
    <property type="entry name" value="ANTI-SIGMA-F FACTOR RSBW-RELATED"/>
    <property type="match status" value="1"/>
</dbReference>
<proteinExistence type="predicted"/>
<evidence type="ECO:0000256" key="1">
    <source>
        <dbReference type="ARBA" id="ARBA00022527"/>
    </source>
</evidence>
<accession>A0A7X0C4C9</accession>
<keyword evidence="1" id="KW-0723">Serine/threonine-protein kinase</keyword>
<keyword evidence="4" id="KW-0418">Kinase</keyword>
<gene>
    <name evidence="4" type="ORF">FHU36_003386</name>
</gene>
<comment type="caution">
    <text evidence="4">The sequence shown here is derived from an EMBL/GenBank/DDBJ whole genome shotgun (WGS) entry which is preliminary data.</text>
</comment>
<evidence type="ECO:0000256" key="2">
    <source>
        <dbReference type="SAM" id="MobiDB-lite"/>
    </source>
</evidence>
<dbReference type="Proteomes" id="UP000583800">
    <property type="component" value="Unassembled WGS sequence"/>
</dbReference>
<keyword evidence="5" id="KW-1185">Reference proteome</keyword>
<dbReference type="SUPFAM" id="SSF55874">
    <property type="entry name" value="ATPase domain of HSP90 chaperone/DNA topoisomerase II/histidine kinase"/>
    <property type="match status" value="1"/>
</dbReference>
<dbReference type="Pfam" id="PF13581">
    <property type="entry name" value="HATPase_c_2"/>
    <property type="match status" value="1"/>
</dbReference>
<sequence length="167" mass="17862">MEATIALRLPRDAASVPLIRQILQATLDTLGVEEQIRDDIELMLSEACSNVIRHAGPSDEYTVSAGVHDDLCVIRVVDTGNGFDPRLVSEAPPPGAEHGRGIQIMRALADDIRFTNRAEHGAVVCLEKRLRFTPGAAASPFMGPFMGNDGAAATPGRRPGEAPTRPL</sequence>
<keyword evidence="4" id="KW-0808">Transferase</keyword>
<dbReference type="PANTHER" id="PTHR35526:SF3">
    <property type="entry name" value="ANTI-SIGMA-F FACTOR RSBW"/>
    <property type="match status" value="1"/>
</dbReference>
<evidence type="ECO:0000313" key="4">
    <source>
        <dbReference type="EMBL" id="MBB6346841.1"/>
    </source>
</evidence>
<evidence type="ECO:0000313" key="5">
    <source>
        <dbReference type="Proteomes" id="UP000583800"/>
    </source>
</evidence>
<dbReference type="RefSeq" id="WP_185084899.1">
    <property type="nucleotide sequence ID" value="NZ_JACHJB010000002.1"/>
</dbReference>
<organism evidence="4 5">
    <name type="scientific">Nonomuraea muscovyensis</name>
    <dbReference type="NCBI Taxonomy" id="1124761"/>
    <lineage>
        <taxon>Bacteria</taxon>
        <taxon>Bacillati</taxon>
        <taxon>Actinomycetota</taxon>
        <taxon>Actinomycetes</taxon>
        <taxon>Streptosporangiales</taxon>
        <taxon>Streptosporangiaceae</taxon>
        <taxon>Nonomuraea</taxon>
    </lineage>
</organism>
<reference evidence="4 5" key="1">
    <citation type="submission" date="2020-08" db="EMBL/GenBank/DDBJ databases">
        <title>Sequencing the genomes of 1000 actinobacteria strains.</title>
        <authorList>
            <person name="Klenk H.-P."/>
        </authorList>
    </citation>
    <scope>NUCLEOTIDE SEQUENCE [LARGE SCALE GENOMIC DNA]</scope>
    <source>
        <strain evidence="4 5">DSM 45913</strain>
    </source>
</reference>
<dbReference type="AlphaFoldDB" id="A0A7X0C4C9"/>
<dbReference type="InterPro" id="IPR003594">
    <property type="entry name" value="HATPase_dom"/>
</dbReference>
<feature type="domain" description="Histidine kinase/HSP90-like ATPase" evidence="3">
    <location>
        <begin position="10"/>
        <end position="127"/>
    </location>
</feature>
<dbReference type="InterPro" id="IPR036890">
    <property type="entry name" value="HATPase_C_sf"/>
</dbReference>